<feature type="transmembrane region" description="Helical" evidence="3">
    <location>
        <begin position="394"/>
        <end position="415"/>
    </location>
</feature>
<evidence type="ECO:0000256" key="1">
    <source>
        <dbReference type="ARBA" id="ARBA00005278"/>
    </source>
</evidence>
<sequence length="508" mass="56605">MKKLKNKTIVRDSEPIASNLLEVESSLRIRLCDCSDIVFRTFEIRRKVKFMLVFVDGMVDTKTLDESLLKPLIYYDLPHRLDGIRSLKDVVQGELLPVAQAKTVSTMNDAIKELLKAGVVVFLDGERTALAINMQGGQERAIEESTSEGNIRGPKDSFTEILRTNTTLLRRRIRNPALKVESKTVGEMTNTDIAIVYVAGVVDESVLEQVRQRIDRINIDGILEAGYIEEFIEDSSFSPFPQVLNTERPDVAASSLLEGKVAIVIDGTPFVLIVPMTFWAAMQAPDDHSERFLYATAIRWIRFILVFLSLTFPSFYVAASTFHPEMIPYRLMLSIANAREVIPFPAVIEAFVMEFMFECLREAGVRLPKSVGSAVTCVGSIVIGQAAVDAGIVSAPMVIVVSVTGIASFTVPRYSFGTSMRLLRFGVLFMAGWLGFFGIAVCLIFILCHLVTLESFGIPYMLPVAPAHASMFKDVFIRVPRWKMNSRTFAVGWTNSRRKYSGKGHGET</sequence>
<evidence type="ECO:0000313" key="5">
    <source>
        <dbReference type="Proteomes" id="UP001579974"/>
    </source>
</evidence>
<organism evidence="4 5">
    <name type="scientific">Alicyclobacillus fastidiosus</name>
    <dbReference type="NCBI Taxonomy" id="392011"/>
    <lineage>
        <taxon>Bacteria</taxon>
        <taxon>Bacillati</taxon>
        <taxon>Bacillota</taxon>
        <taxon>Bacilli</taxon>
        <taxon>Bacillales</taxon>
        <taxon>Alicyclobacillaceae</taxon>
        <taxon>Alicyclobacillus</taxon>
    </lineage>
</organism>
<comment type="similarity">
    <text evidence="1">Belongs to the GerABKA family.</text>
</comment>
<dbReference type="InterPro" id="IPR004995">
    <property type="entry name" value="Spore_Ger"/>
</dbReference>
<dbReference type="EMBL" id="JBDXSU010000025">
    <property type="protein sequence ID" value="MFB5192586.1"/>
    <property type="molecule type" value="Genomic_DNA"/>
</dbReference>
<evidence type="ECO:0000313" key="4">
    <source>
        <dbReference type="EMBL" id="MFB5192586.1"/>
    </source>
</evidence>
<accession>A0ABV5AKD0</accession>
<keyword evidence="3" id="KW-1133">Transmembrane helix</keyword>
<feature type="transmembrane region" description="Helical" evidence="3">
    <location>
        <begin position="427"/>
        <end position="452"/>
    </location>
</feature>
<evidence type="ECO:0000256" key="2">
    <source>
        <dbReference type="ARBA" id="ARBA00023136"/>
    </source>
</evidence>
<dbReference type="Pfam" id="PF03323">
    <property type="entry name" value="GerA"/>
    <property type="match status" value="1"/>
</dbReference>
<dbReference type="RefSeq" id="WP_375330593.1">
    <property type="nucleotide sequence ID" value="NZ_JBDXSU010000025.1"/>
</dbReference>
<comment type="caution">
    <text evidence="4">The sequence shown here is derived from an EMBL/GenBank/DDBJ whole genome shotgun (WGS) entry which is preliminary data.</text>
</comment>
<name>A0ABV5AKD0_9BACL</name>
<gene>
    <name evidence="4" type="ORF">KKP3000_001792</name>
</gene>
<dbReference type="PANTHER" id="PTHR22550:SF5">
    <property type="entry name" value="LEUCINE ZIPPER PROTEIN 4"/>
    <property type="match status" value="1"/>
</dbReference>
<proteinExistence type="inferred from homology"/>
<keyword evidence="3" id="KW-0812">Transmembrane</keyword>
<protein>
    <submittedName>
        <fullName evidence="4">Spore germination protein</fullName>
    </submittedName>
</protein>
<dbReference type="Proteomes" id="UP001579974">
    <property type="component" value="Unassembled WGS sequence"/>
</dbReference>
<dbReference type="PIRSF" id="PIRSF005690">
    <property type="entry name" value="GerBA"/>
    <property type="match status" value="1"/>
</dbReference>
<dbReference type="InterPro" id="IPR050768">
    <property type="entry name" value="UPF0353/GerABKA_families"/>
</dbReference>
<keyword evidence="2 3" id="KW-0472">Membrane</keyword>
<feature type="transmembrane region" description="Helical" evidence="3">
    <location>
        <begin position="300"/>
        <end position="322"/>
    </location>
</feature>
<keyword evidence="5" id="KW-1185">Reference proteome</keyword>
<evidence type="ECO:0000256" key="3">
    <source>
        <dbReference type="SAM" id="Phobius"/>
    </source>
</evidence>
<reference evidence="4 5" key="1">
    <citation type="journal article" date="2024" name="Int. J. Mol. Sci.">
        <title>Exploration of Alicyclobacillus spp. Genome in Search of Antibiotic Resistance.</title>
        <authorList>
            <person name="Bucka-Kolendo J."/>
            <person name="Kiousi D.E."/>
            <person name="Dekowska A."/>
            <person name="Mikolajczuk-Szczyrba A."/>
            <person name="Karadedos D.M."/>
            <person name="Michael P."/>
            <person name="Galanis A."/>
            <person name="Sokolowska B."/>
        </authorList>
    </citation>
    <scope>NUCLEOTIDE SEQUENCE [LARGE SCALE GENOMIC DNA]</scope>
    <source>
        <strain evidence="4 5">KKP 3000</strain>
    </source>
</reference>
<dbReference type="PANTHER" id="PTHR22550">
    <property type="entry name" value="SPORE GERMINATION PROTEIN"/>
    <property type="match status" value="1"/>
</dbReference>